<name>A0ABX5MB43_9PROT</name>
<keyword evidence="5" id="KW-1185">Reference proteome</keyword>
<dbReference type="RefSeq" id="WP_011633445.1">
    <property type="nucleotide sequence ID" value="NZ_FMTW01000022.1"/>
</dbReference>
<dbReference type="InterPro" id="IPR051124">
    <property type="entry name" value="Phosphate_Transport_Permease"/>
</dbReference>
<organism evidence="4 5">
    <name type="scientific">Nitrosomonas eutropha</name>
    <dbReference type="NCBI Taxonomy" id="916"/>
    <lineage>
        <taxon>Bacteria</taxon>
        <taxon>Pseudomonadati</taxon>
        <taxon>Pseudomonadota</taxon>
        <taxon>Betaproteobacteria</taxon>
        <taxon>Nitrosomonadales</taxon>
        <taxon>Nitrosomonadaceae</taxon>
        <taxon>Nitrosomonas</taxon>
    </lineage>
</organism>
<proteinExistence type="predicted"/>
<protein>
    <submittedName>
        <fullName evidence="4">Phosphate ABC transporter membrane protein 2 (PhoT family)</fullName>
    </submittedName>
</protein>
<keyword evidence="3" id="KW-1003">Cell membrane</keyword>
<reference evidence="4 5" key="1">
    <citation type="submission" date="2018-04" db="EMBL/GenBank/DDBJ databases">
        <title>Active sludge and wastewater microbial communities from Klosterneuburg, Austria.</title>
        <authorList>
            <person name="Wagner M."/>
        </authorList>
    </citation>
    <scope>NUCLEOTIDE SEQUENCE [LARGE SCALE GENOMIC DNA]</scope>
    <source>
        <strain evidence="4 5">Nm 57</strain>
    </source>
</reference>
<evidence type="ECO:0000313" key="4">
    <source>
        <dbReference type="EMBL" id="PXV79717.1"/>
    </source>
</evidence>
<comment type="subcellular location">
    <subcellularLocation>
        <location evidence="1">Cell membrane</location>
        <topology evidence="1">Multi-pass membrane protein</topology>
    </subcellularLocation>
</comment>
<keyword evidence="3" id="KW-0472">Membrane</keyword>
<gene>
    <name evidence="4" type="ORF">C8R14_12236</name>
</gene>
<evidence type="ECO:0000256" key="3">
    <source>
        <dbReference type="ARBA" id="ARBA00022475"/>
    </source>
</evidence>
<dbReference type="Proteomes" id="UP000247780">
    <property type="component" value="Unassembled WGS sequence"/>
</dbReference>
<evidence type="ECO:0000313" key="5">
    <source>
        <dbReference type="Proteomes" id="UP000247780"/>
    </source>
</evidence>
<keyword evidence="2" id="KW-0813">Transport</keyword>
<comment type="caution">
    <text evidence="4">The sequence shown here is derived from an EMBL/GenBank/DDBJ whole genome shotgun (WGS) entry which is preliminary data.</text>
</comment>
<sequence length="90" mass="9263">MVISPSAQGAPIKLLPLEEMAATVANVRAGHILLPAAGSAIAAGLMLGIGRATAETAALIFTSSYVDRIPESLSDTGRALAVHIYDTIYQ</sequence>
<accession>A0ABX5MB43</accession>
<dbReference type="EMBL" id="QICQ01000022">
    <property type="protein sequence ID" value="PXV79717.1"/>
    <property type="molecule type" value="Genomic_DNA"/>
</dbReference>
<dbReference type="PANTHER" id="PTHR30425">
    <property type="entry name" value="PHOSPHATE TRANSPORT SYSTEM PERMEASE PROTEIN PST"/>
    <property type="match status" value="1"/>
</dbReference>
<evidence type="ECO:0000256" key="2">
    <source>
        <dbReference type="ARBA" id="ARBA00022448"/>
    </source>
</evidence>
<evidence type="ECO:0000256" key="1">
    <source>
        <dbReference type="ARBA" id="ARBA00004651"/>
    </source>
</evidence>
<dbReference type="PANTHER" id="PTHR30425:SF1">
    <property type="entry name" value="PHOSPHATE TRANSPORT SYSTEM PERMEASE PROTEIN PSTC"/>
    <property type="match status" value="1"/>
</dbReference>